<evidence type="ECO:0000256" key="2">
    <source>
        <dbReference type="ARBA" id="ARBA00022679"/>
    </source>
</evidence>
<accession>A0AA88UMN7</accession>
<evidence type="ECO:0000313" key="6">
    <source>
        <dbReference type="Proteomes" id="UP001187471"/>
    </source>
</evidence>
<protein>
    <submittedName>
        <fullName evidence="5">Uncharacterized protein</fullName>
    </submittedName>
</protein>
<dbReference type="Gene3D" id="3.30.559.10">
    <property type="entry name" value="Chloramphenicol acetyltransferase-like domain"/>
    <property type="match status" value="2"/>
</dbReference>
<evidence type="ECO:0000256" key="3">
    <source>
        <dbReference type="ARBA" id="ARBA00023315"/>
    </source>
</evidence>
<evidence type="ECO:0000256" key="4">
    <source>
        <dbReference type="SAM" id="MobiDB-lite"/>
    </source>
</evidence>
<gene>
    <name evidence="5" type="ORF">RJ640_007434</name>
</gene>
<proteinExistence type="inferred from homology"/>
<evidence type="ECO:0000256" key="1">
    <source>
        <dbReference type="ARBA" id="ARBA00009861"/>
    </source>
</evidence>
<organism evidence="5 6">
    <name type="scientific">Escallonia rubra</name>
    <dbReference type="NCBI Taxonomy" id="112253"/>
    <lineage>
        <taxon>Eukaryota</taxon>
        <taxon>Viridiplantae</taxon>
        <taxon>Streptophyta</taxon>
        <taxon>Embryophyta</taxon>
        <taxon>Tracheophyta</taxon>
        <taxon>Spermatophyta</taxon>
        <taxon>Magnoliopsida</taxon>
        <taxon>eudicotyledons</taxon>
        <taxon>Gunneridae</taxon>
        <taxon>Pentapetalae</taxon>
        <taxon>asterids</taxon>
        <taxon>campanulids</taxon>
        <taxon>Escalloniales</taxon>
        <taxon>Escalloniaceae</taxon>
        <taxon>Escallonia</taxon>
    </lineage>
</organism>
<dbReference type="Pfam" id="PF02458">
    <property type="entry name" value="Transferase"/>
    <property type="match status" value="1"/>
</dbReference>
<keyword evidence="6" id="KW-1185">Reference proteome</keyword>
<comment type="caution">
    <text evidence="5">The sequence shown here is derived from an EMBL/GenBank/DDBJ whole genome shotgun (WGS) entry which is preliminary data.</text>
</comment>
<dbReference type="PANTHER" id="PTHR31623">
    <property type="entry name" value="F21J9.9"/>
    <property type="match status" value="1"/>
</dbReference>
<feature type="region of interest" description="Disordered" evidence="4">
    <location>
        <begin position="408"/>
        <end position="479"/>
    </location>
</feature>
<keyword evidence="3" id="KW-0012">Acyltransferase</keyword>
<dbReference type="GO" id="GO:0016746">
    <property type="term" value="F:acyltransferase activity"/>
    <property type="evidence" value="ECO:0007669"/>
    <property type="project" value="UniProtKB-KW"/>
</dbReference>
<feature type="compositionally biased region" description="Basic and acidic residues" evidence="4">
    <location>
        <begin position="422"/>
        <end position="434"/>
    </location>
</feature>
<comment type="similarity">
    <text evidence="1">Belongs to the plant acyltransferase family.</text>
</comment>
<dbReference type="EMBL" id="JAVXUO010000621">
    <property type="protein sequence ID" value="KAK2990764.1"/>
    <property type="molecule type" value="Genomic_DNA"/>
</dbReference>
<feature type="compositionally biased region" description="Acidic residues" evidence="4">
    <location>
        <begin position="462"/>
        <end position="476"/>
    </location>
</feature>
<reference evidence="5" key="1">
    <citation type="submission" date="2022-12" db="EMBL/GenBank/DDBJ databases">
        <title>Draft genome assemblies for two species of Escallonia (Escalloniales).</title>
        <authorList>
            <person name="Chanderbali A."/>
            <person name="Dervinis C."/>
            <person name="Anghel I."/>
            <person name="Soltis D."/>
            <person name="Soltis P."/>
            <person name="Zapata F."/>
        </authorList>
    </citation>
    <scope>NUCLEOTIDE SEQUENCE</scope>
    <source>
        <strain evidence="5">UCBG92.1500</strain>
        <tissue evidence="5">Leaf</tissue>
    </source>
</reference>
<dbReference type="Proteomes" id="UP001187471">
    <property type="component" value="Unassembled WGS sequence"/>
</dbReference>
<dbReference type="AlphaFoldDB" id="A0AA88UMN7"/>
<keyword evidence="2" id="KW-0808">Transferase</keyword>
<dbReference type="InterPro" id="IPR023213">
    <property type="entry name" value="CAT-like_dom_sf"/>
</dbReference>
<dbReference type="PANTHER" id="PTHR31623:SF110">
    <property type="entry name" value="VINORINE SYNTHASE-LIKE"/>
    <property type="match status" value="1"/>
</dbReference>
<name>A0AA88UMN7_9ASTE</name>
<sequence length="524" mass="56556">MKDFLSSSQPKVELLHQFLPTLPPVTKTEAEDHGKDDDEPAQLAIQLNIFSCGGVALCVCFVHKIIDATTIGSFLNCWSSIILAKDATRCEGAVITPDYSASSLFPQRDKESLPAFFTSGARRKAEADLESVTKRIVFKATAVEGLRAIAASKHVPKPSRFEAISCFIWKHCMAASSLVRGSQVPSFMFFTADIRRRMVPPLSRHLVGNILATLLTDKCTGGPTELDGLASLLRKALDRFKDKFVTGLQGPELYEVVSQSIQEIYVSIGNANPYVFSSWCNMGLTEVDLGWGKPAWVSFMGGGSRLTNHLTILLDGAKEGLHPSPSSSLAPPPSPPDAEAYSILNLLPAAILALVSILSLQDREVLAYMITRSMKSTNPATVSDEKKKTHKKSGVPYKSLVIEAFEDHLSSGEQPSKKVRGKKGDKSGRSDSVRFADITSPDGKPSATVVSQPENNVNEVAPAEEDARETSEDAEEVAPVKKEVAMAAGGGAAASGHKGLARKVLPDVLGLFNSHQWRLWSPNA</sequence>
<evidence type="ECO:0000313" key="5">
    <source>
        <dbReference type="EMBL" id="KAK2990764.1"/>
    </source>
</evidence>